<proteinExistence type="predicted"/>
<organism evidence="2 3">
    <name type="scientific">Ditylenchus dipsaci</name>
    <dbReference type="NCBI Taxonomy" id="166011"/>
    <lineage>
        <taxon>Eukaryota</taxon>
        <taxon>Metazoa</taxon>
        <taxon>Ecdysozoa</taxon>
        <taxon>Nematoda</taxon>
        <taxon>Chromadorea</taxon>
        <taxon>Rhabditida</taxon>
        <taxon>Tylenchina</taxon>
        <taxon>Tylenchomorpha</taxon>
        <taxon>Sphaerularioidea</taxon>
        <taxon>Anguinidae</taxon>
        <taxon>Anguininae</taxon>
        <taxon>Ditylenchus</taxon>
    </lineage>
</organism>
<reference evidence="3" key="1">
    <citation type="submission" date="2022-11" db="UniProtKB">
        <authorList>
            <consortium name="WormBaseParasite"/>
        </authorList>
    </citation>
    <scope>IDENTIFICATION</scope>
</reference>
<dbReference type="AlphaFoldDB" id="A0A915CWM6"/>
<accession>A0A915CWM6</accession>
<evidence type="ECO:0000313" key="3">
    <source>
        <dbReference type="WBParaSite" id="jg13024"/>
    </source>
</evidence>
<keyword evidence="1" id="KW-0732">Signal</keyword>
<sequence>MSVLPLLLLLATTYTQSAPSLPSPSTSITSKTASLYVPDLVPEQNSASAGSPVSWQPRNSKIRSEAITSSSEILYSSGPSSDSADSYGGSGDSFVLKPAVEVKLQGQFVLPPAESVVPKMTGSIEKSPVEKWNTKFGAEKDNFGGPITNPAAYYMEGASLEDIKAPKCKWWVQEEGSLRQHKACHQTFVPLNGCMDNRGYPVGMRLSPGLQILEK</sequence>
<evidence type="ECO:0000256" key="1">
    <source>
        <dbReference type="SAM" id="SignalP"/>
    </source>
</evidence>
<keyword evidence="2" id="KW-1185">Reference proteome</keyword>
<feature type="chain" id="PRO_5037870517" evidence="1">
    <location>
        <begin position="18"/>
        <end position="215"/>
    </location>
</feature>
<name>A0A915CWM6_9BILA</name>
<dbReference type="Proteomes" id="UP000887574">
    <property type="component" value="Unplaced"/>
</dbReference>
<evidence type="ECO:0000313" key="2">
    <source>
        <dbReference type="Proteomes" id="UP000887574"/>
    </source>
</evidence>
<feature type="signal peptide" evidence="1">
    <location>
        <begin position="1"/>
        <end position="17"/>
    </location>
</feature>
<dbReference type="WBParaSite" id="jg13024">
    <property type="protein sequence ID" value="jg13024"/>
    <property type="gene ID" value="jg13024"/>
</dbReference>
<protein>
    <submittedName>
        <fullName evidence="3">Uncharacterized protein</fullName>
    </submittedName>
</protein>